<dbReference type="InterPro" id="IPR025711">
    <property type="entry name" value="PepSY"/>
</dbReference>
<organism evidence="3 4">
    <name type="scientific">Flaviflexus salsibiostraticola</name>
    <dbReference type="NCBI Taxonomy" id="1282737"/>
    <lineage>
        <taxon>Bacteria</taxon>
        <taxon>Bacillati</taxon>
        <taxon>Actinomycetota</taxon>
        <taxon>Actinomycetes</taxon>
        <taxon>Actinomycetales</taxon>
        <taxon>Actinomycetaceae</taxon>
        <taxon>Flaviflexus</taxon>
    </lineage>
</organism>
<name>A0A3S8ZA54_9ACTO</name>
<evidence type="ECO:0000313" key="4">
    <source>
        <dbReference type="Proteomes" id="UP000270021"/>
    </source>
</evidence>
<feature type="chain" id="PRO_5039626527" description="PepSY domain-containing protein" evidence="1">
    <location>
        <begin position="24"/>
        <end position="172"/>
    </location>
</feature>
<evidence type="ECO:0000259" key="2">
    <source>
        <dbReference type="Pfam" id="PF03413"/>
    </source>
</evidence>
<evidence type="ECO:0000256" key="1">
    <source>
        <dbReference type="SAM" id="SignalP"/>
    </source>
</evidence>
<gene>
    <name evidence="3" type="ORF">EJO69_08570</name>
</gene>
<reference evidence="3 4" key="1">
    <citation type="submission" date="2018-12" db="EMBL/GenBank/DDBJ databases">
        <title>Complete genome sequence of Flaviflexus salsibiostraticola KCTC 33148.</title>
        <authorList>
            <person name="Bae J.-W."/>
        </authorList>
    </citation>
    <scope>NUCLEOTIDE SEQUENCE [LARGE SCALE GENOMIC DNA]</scope>
    <source>
        <strain evidence="3 4">KCTC 33148</strain>
    </source>
</reference>
<accession>A0A3S8ZA54</accession>
<evidence type="ECO:0000313" key="3">
    <source>
        <dbReference type="EMBL" id="AZN30352.1"/>
    </source>
</evidence>
<dbReference type="RefSeq" id="WP_126041022.1">
    <property type="nucleotide sequence ID" value="NZ_CP034438.1"/>
</dbReference>
<dbReference type="EMBL" id="CP034438">
    <property type="protein sequence ID" value="AZN30352.1"/>
    <property type="molecule type" value="Genomic_DNA"/>
</dbReference>
<protein>
    <recommendedName>
        <fullName evidence="2">PepSY domain-containing protein</fullName>
    </recommendedName>
</protein>
<dbReference type="Proteomes" id="UP000270021">
    <property type="component" value="Chromosome"/>
</dbReference>
<dbReference type="Pfam" id="PF03413">
    <property type="entry name" value="PepSY"/>
    <property type="match status" value="1"/>
</dbReference>
<keyword evidence="1" id="KW-0732">Signal</keyword>
<keyword evidence="4" id="KW-1185">Reference proteome</keyword>
<feature type="domain" description="PepSY" evidence="2">
    <location>
        <begin position="113"/>
        <end position="165"/>
    </location>
</feature>
<dbReference type="KEGG" id="fsl:EJO69_08570"/>
<dbReference type="PROSITE" id="PS51257">
    <property type="entry name" value="PROKAR_LIPOPROTEIN"/>
    <property type="match status" value="1"/>
</dbReference>
<feature type="signal peptide" evidence="1">
    <location>
        <begin position="1"/>
        <end position="23"/>
    </location>
</feature>
<sequence length="172" mass="17542">MNGMWKRWAAAALVLSVAGCATTDDPYIPPSATAEIDTSPGPANTEIFSVIERAESVVDGSAVGVEARLDAYTVKVLTDGRLAEVTVVGTGIIINRLGDADDDVEAFVESTVVTLADAIDAAANAYPGRVISAQVDLDGGPSFVVTIEADGDTVPVTVDGSSAEVSIPSESS</sequence>
<proteinExistence type="predicted"/>
<dbReference type="AlphaFoldDB" id="A0A3S8ZA54"/>
<dbReference type="Gene3D" id="3.10.450.40">
    <property type="match status" value="1"/>
</dbReference>